<sequence>MTDTTSPSLPIPTLARWQPLRLGLVELFHYDSEEFWFRDGHLLLRGNNGTGKSKVLSLTLPFLFDAQLKPSRIEPDGDASKKMAWNLLLGRLDRRMGYAWLELGRLGADGQPHYLSLGCGLLAVAARPQVDSWFFVLEQQRIGQDIWLMSPARAVLTRERLRDALQDHGQVFDTATAYRRAVDERLFHLGPQRYTALMDTLIQLRQPQLSKKPDEANLSNALTEALPPISTDLLADVADALNQLEEYRRELEEYEALERAVGQFNQRYQRYAATQARRRARSLRSAQTGFDNASRDLNDGRLALGAARAAETGATQAQQRAENALAGHRSRLDELQNDPAMTDAKALDKAAADAERQQRDAGAARTERQRRQTRFEQEQQATRQRAQRAEDAGHALAEARTQASAAAETAGLVSNYGASPLAHGEAATLTPAALASAQQDLRHTAAPVANRSPTCSVAAT</sequence>
<name>W4SKI5_9XANT</name>
<proteinExistence type="predicted"/>
<organism evidence="3 4">
    <name type="scientific">Xanthomonas arboricola pv. pruni MAFF 301420</name>
    <dbReference type="NCBI Taxonomy" id="1418095"/>
    <lineage>
        <taxon>Bacteria</taxon>
        <taxon>Pseudomonadati</taxon>
        <taxon>Pseudomonadota</taxon>
        <taxon>Gammaproteobacteria</taxon>
        <taxon>Lysobacterales</taxon>
        <taxon>Lysobacteraceae</taxon>
        <taxon>Xanthomonas</taxon>
    </lineage>
</organism>
<gene>
    <name evidence="3" type="ORF">XPR_3715</name>
</gene>
<dbReference type="EMBL" id="BAVC01000304">
    <property type="protein sequence ID" value="GAE57080.1"/>
    <property type="molecule type" value="Genomic_DNA"/>
</dbReference>
<accession>W4SKI5</accession>
<feature type="region of interest" description="Disordered" evidence="2">
    <location>
        <begin position="345"/>
        <end position="402"/>
    </location>
</feature>
<feature type="region of interest" description="Disordered" evidence="2">
    <location>
        <begin position="437"/>
        <end position="460"/>
    </location>
</feature>
<dbReference type="InterPro" id="IPR013496">
    <property type="entry name" value="CHP02680"/>
</dbReference>
<dbReference type="Proteomes" id="UP000019084">
    <property type="component" value="Unassembled WGS sequence"/>
</dbReference>
<feature type="non-terminal residue" evidence="3">
    <location>
        <position position="460"/>
    </location>
</feature>
<protein>
    <recommendedName>
        <fullName evidence="5">TIGR02680 family protein</fullName>
    </recommendedName>
</protein>
<feature type="coiled-coil region" evidence="1">
    <location>
        <begin position="230"/>
        <end position="267"/>
    </location>
</feature>
<reference evidence="3 4" key="1">
    <citation type="submission" date="2014-01" db="EMBL/GenBank/DDBJ databases">
        <title>Genome sequence and analysis of Xanthomonas arboricola pv. pruni.</title>
        <authorList>
            <person name="Fujikawa T."/>
            <person name="Nakazono-Nagaoka E."/>
        </authorList>
    </citation>
    <scope>NUCLEOTIDE SEQUENCE [LARGE SCALE GENOMIC DNA]</scope>
    <source>
        <strain evidence="4">MAFF 301420</strain>
    </source>
</reference>
<keyword evidence="1" id="KW-0175">Coiled coil</keyword>
<dbReference type="AlphaFoldDB" id="W4SKI5"/>
<dbReference type="NCBIfam" id="TIGR02680">
    <property type="entry name" value="TIGR02680 family protein"/>
    <property type="match status" value="1"/>
</dbReference>
<evidence type="ECO:0000313" key="4">
    <source>
        <dbReference type="Proteomes" id="UP000019084"/>
    </source>
</evidence>
<feature type="compositionally biased region" description="Polar residues" evidence="2">
    <location>
        <begin position="451"/>
        <end position="460"/>
    </location>
</feature>
<comment type="caution">
    <text evidence="3">The sequence shown here is derived from an EMBL/GenBank/DDBJ whole genome shotgun (WGS) entry which is preliminary data.</text>
</comment>
<evidence type="ECO:0000313" key="3">
    <source>
        <dbReference type="EMBL" id="GAE57080.1"/>
    </source>
</evidence>
<evidence type="ECO:0000256" key="2">
    <source>
        <dbReference type="SAM" id="MobiDB-lite"/>
    </source>
</evidence>
<evidence type="ECO:0000256" key="1">
    <source>
        <dbReference type="SAM" id="Coils"/>
    </source>
</evidence>
<evidence type="ECO:0008006" key="5">
    <source>
        <dbReference type="Google" id="ProtNLM"/>
    </source>
</evidence>
<feature type="compositionally biased region" description="Basic and acidic residues" evidence="2">
    <location>
        <begin position="345"/>
        <end position="359"/>
    </location>
</feature>
<feature type="compositionally biased region" description="Basic and acidic residues" evidence="2">
    <location>
        <begin position="365"/>
        <end position="377"/>
    </location>
</feature>